<comment type="caution">
    <text evidence="2">The sequence shown here is derived from an EMBL/GenBank/DDBJ whole genome shotgun (WGS) entry which is preliminary data.</text>
</comment>
<evidence type="ECO:0000313" key="3">
    <source>
        <dbReference type="Proteomes" id="UP001516400"/>
    </source>
</evidence>
<dbReference type="Proteomes" id="UP001516400">
    <property type="component" value="Unassembled WGS sequence"/>
</dbReference>
<name>A0ABD2N7L9_9CUCU</name>
<organism evidence="2 3">
    <name type="scientific">Cryptolaemus montrouzieri</name>
    <dbReference type="NCBI Taxonomy" id="559131"/>
    <lineage>
        <taxon>Eukaryota</taxon>
        <taxon>Metazoa</taxon>
        <taxon>Ecdysozoa</taxon>
        <taxon>Arthropoda</taxon>
        <taxon>Hexapoda</taxon>
        <taxon>Insecta</taxon>
        <taxon>Pterygota</taxon>
        <taxon>Neoptera</taxon>
        <taxon>Endopterygota</taxon>
        <taxon>Coleoptera</taxon>
        <taxon>Polyphaga</taxon>
        <taxon>Cucujiformia</taxon>
        <taxon>Coccinelloidea</taxon>
        <taxon>Coccinellidae</taxon>
        <taxon>Scymninae</taxon>
        <taxon>Scymnini</taxon>
        <taxon>Cryptolaemus</taxon>
    </lineage>
</organism>
<protein>
    <recommendedName>
        <fullName evidence="1">Reverse transcriptase zinc-binding domain-containing protein</fullName>
    </recommendedName>
</protein>
<accession>A0ABD2N7L9</accession>
<evidence type="ECO:0000259" key="1">
    <source>
        <dbReference type="Pfam" id="PF13966"/>
    </source>
</evidence>
<gene>
    <name evidence="2" type="ORF">HHI36_015840</name>
</gene>
<proteinExistence type="predicted"/>
<dbReference type="InterPro" id="IPR026960">
    <property type="entry name" value="RVT-Znf"/>
</dbReference>
<dbReference type="AlphaFoldDB" id="A0ABD2N7L9"/>
<dbReference type="Pfam" id="PF13966">
    <property type="entry name" value="zf-RVT"/>
    <property type="match status" value="1"/>
</dbReference>
<reference evidence="2 3" key="1">
    <citation type="journal article" date="2021" name="BMC Biol.">
        <title>Horizontally acquired antibacterial genes associated with adaptive radiation of ladybird beetles.</title>
        <authorList>
            <person name="Li H.S."/>
            <person name="Tang X.F."/>
            <person name="Huang Y.H."/>
            <person name="Xu Z.Y."/>
            <person name="Chen M.L."/>
            <person name="Du X.Y."/>
            <person name="Qiu B.Y."/>
            <person name="Chen P.T."/>
            <person name="Zhang W."/>
            <person name="Slipinski A."/>
            <person name="Escalona H.E."/>
            <person name="Waterhouse R.M."/>
            <person name="Zwick A."/>
            <person name="Pang H."/>
        </authorList>
    </citation>
    <scope>NUCLEOTIDE SEQUENCE [LARGE SCALE GENOMIC DNA]</scope>
    <source>
        <strain evidence="2">SYSU2018</strain>
    </source>
</reference>
<feature type="domain" description="Reverse transcriptase zinc-binding" evidence="1">
    <location>
        <begin position="37"/>
        <end position="79"/>
    </location>
</feature>
<keyword evidence="3" id="KW-1185">Reference proteome</keyword>
<sequence length="112" mass="12677">MNIPGFRHARRAISGPSTAKVKAWLKLSRLELRVLTAILTGHCRLRIQLNKLGLIEDPSCRLCEEDIESMEHVMCECPAGDRVKMEELGSSKLKLTEFIKLSLTRMELADDI</sequence>
<evidence type="ECO:0000313" key="2">
    <source>
        <dbReference type="EMBL" id="KAL3274452.1"/>
    </source>
</evidence>
<dbReference type="EMBL" id="JABFTP020000062">
    <property type="protein sequence ID" value="KAL3274452.1"/>
    <property type="molecule type" value="Genomic_DNA"/>
</dbReference>